<dbReference type="Pfam" id="PF07690">
    <property type="entry name" value="MFS_1"/>
    <property type="match status" value="1"/>
</dbReference>
<comment type="similarity">
    <text evidence="2">Belongs to the major facilitator superfamily. Organophosphate:Pi antiporter (OPA) (TC 2.A.1.4) family.</text>
</comment>
<feature type="transmembrane region" description="Helical" evidence="7">
    <location>
        <begin position="64"/>
        <end position="82"/>
    </location>
</feature>
<dbReference type="PANTHER" id="PTHR43826">
    <property type="entry name" value="GLUCOSE-6-PHOSPHATE EXCHANGER SLC37A4"/>
    <property type="match status" value="1"/>
</dbReference>
<feature type="transmembrane region" description="Helical" evidence="7">
    <location>
        <begin position="417"/>
        <end position="437"/>
    </location>
</feature>
<dbReference type="Gene3D" id="1.20.1250.20">
    <property type="entry name" value="MFS general substrate transporter like domains"/>
    <property type="match status" value="2"/>
</dbReference>
<dbReference type="InterPro" id="IPR036259">
    <property type="entry name" value="MFS_trans_sf"/>
</dbReference>
<dbReference type="SUPFAM" id="SSF103473">
    <property type="entry name" value="MFS general substrate transporter"/>
    <property type="match status" value="1"/>
</dbReference>
<keyword evidence="5 7" id="KW-0472">Membrane</keyword>
<feature type="domain" description="Major facilitator superfamily (MFS) profile" evidence="8">
    <location>
        <begin position="26"/>
        <end position="440"/>
    </location>
</feature>
<comment type="subcellular location">
    <subcellularLocation>
        <location evidence="1">Endomembrane system</location>
        <topology evidence="1">Multi-pass membrane protein</topology>
    </subcellularLocation>
</comment>
<evidence type="ECO:0000256" key="2">
    <source>
        <dbReference type="ARBA" id="ARBA00009598"/>
    </source>
</evidence>
<evidence type="ECO:0000259" key="8">
    <source>
        <dbReference type="PROSITE" id="PS50850"/>
    </source>
</evidence>
<proteinExistence type="inferred from homology"/>
<comment type="caution">
    <text evidence="9">The sequence shown here is derived from an EMBL/GenBank/DDBJ whole genome shotgun (WGS) entry which is preliminary data.</text>
</comment>
<evidence type="ECO:0000256" key="1">
    <source>
        <dbReference type="ARBA" id="ARBA00004127"/>
    </source>
</evidence>
<gene>
    <name evidence="9" type="primary">glpT</name>
    <name evidence="9" type="ORF">PGX00_11795</name>
</gene>
<feature type="transmembrane region" description="Helical" evidence="7">
    <location>
        <begin position="354"/>
        <end position="374"/>
    </location>
</feature>
<feature type="transmembrane region" description="Helical" evidence="7">
    <location>
        <begin position="255"/>
        <end position="274"/>
    </location>
</feature>
<dbReference type="Proteomes" id="UP001210678">
    <property type="component" value="Unassembled WGS sequence"/>
</dbReference>
<dbReference type="PANTHER" id="PTHR43826:SF6">
    <property type="entry name" value="GLYCEROL-3-PHOSPHATE TRANSPORTER"/>
    <property type="match status" value="1"/>
</dbReference>
<organism evidence="9 10">
    <name type="scientific">Vibrio algarum</name>
    <dbReference type="NCBI Taxonomy" id="3020714"/>
    <lineage>
        <taxon>Bacteria</taxon>
        <taxon>Pseudomonadati</taxon>
        <taxon>Pseudomonadota</taxon>
        <taxon>Gammaproteobacteria</taxon>
        <taxon>Vibrionales</taxon>
        <taxon>Vibrionaceae</taxon>
        <taxon>Vibrio</taxon>
    </lineage>
</organism>
<feature type="transmembrane region" description="Helical" evidence="7">
    <location>
        <begin position="26"/>
        <end position="44"/>
    </location>
</feature>
<evidence type="ECO:0000313" key="10">
    <source>
        <dbReference type="Proteomes" id="UP001210678"/>
    </source>
</evidence>
<feature type="transmembrane region" description="Helical" evidence="7">
    <location>
        <begin position="94"/>
        <end position="116"/>
    </location>
</feature>
<evidence type="ECO:0000256" key="3">
    <source>
        <dbReference type="ARBA" id="ARBA00022692"/>
    </source>
</evidence>
<evidence type="ECO:0000256" key="7">
    <source>
        <dbReference type="SAM" id="Phobius"/>
    </source>
</evidence>
<dbReference type="InterPro" id="IPR011701">
    <property type="entry name" value="MFS"/>
</dbReference>
<dbReference type="PROSITE" id="PS00942">
    <property type="entry name" value="GLPT"/>
    <property type="match status" value="1"/>
</dbReference>
<feature type="transmembrane region" description="Helical" evidence="7">
    <location>
        <begin position="386"/>
        <end position="405"/>
    </location>
</feature>
<dbReference type="PROSITE" id="PS50850">
    <property type="entry name" value="MFS"/>
    <property type="match status" value="1"/>
</dbReference>
<protein>
    <recommendedName>
        <fullName evidence="6">Glycerol-3-phosphate transporter</fullName>
    </recommendedName>
</protein>
<dbReference type="EMBL" id="JAQLOI010000001">
    <property type="protein sequence ID" value="MDB1124301.1"/>
    <property type="molecule type" value="Genomic_DNA"/>
</dbReference>
<evidence type="ECO:0000313" key="9">
    <source>
        <dbReference type="EMBL" id="MDB1124301.1"/>
    </source>
</evidence>
<dbReference type="InterPro" id="IPR020846">
    <property type="entry name" value="MFS_dom"/>
</dbReference>
<dbReference type="NCBIfam" id="NF008433">
    <property type="entry name" value="PRK11273.1"/>
    <property type="match status" value="1"/>
</dbReference>
<keyword evidence="3 7" id="KW-0812">Transmembrane</keyword>
<dbReference type="InterPro" id="IPR005267">
    <property type="entry name" value="G3P_transporter"/>
</dbReference>
<feature type="transmembrane region" description="Helical" evidence="7">
    <location>
        <begin position="163"/>
        <end position="183"/>
    </location>
</feature>
<dbReference type="RefSeq" id="WP_272136489.1">
    <property type="nucleotide sequence ID" value="NZ_JAQLOI010000001.1"/>
</dbReference>
<evidence type="ECO:0000256" key="5">
    <source>
        <dbReference type="ARBA" id="ARBA00023136"/>
    </source>
</evidence>
<dbReference type="CDD" id="cd17345">
    <property type="entry name" value="MFS_GlpT"/>
    <property type="match status" value="1"/>
</dbReference>
<evidence type="ECO:0000256" key="4">
    <source>
        <dbReference type="ARBA" id="ARBA00022989"/>
    </source>
</evidence>
<keyword evidence="10" id="KW-1185">Reference proteome</keyword>
<sequence length="459" mass="51236">MFGIFKPKAHIERLPDGQIDSAYKRYRWQLFMGIFFGYAGYYLVRKNFSLAMPFLIEQGFTRGQLGVALSAVSIAYGLSKFLMGSVSDRSNPRYFLSFGLLMSAAVMFCFGFMPWATGSVTAMFVLLFLNGWFQGMGWPACGRTMVHWWSRKERGGLVSVWNVAHNIGGGLIGPMFILGLWLFNDDWHTAFYVPAFFASLVAVFIWFTLRDTPQSCGLPAIEEFKNDYPDNYDESNEQEMTAKEIFFKYVFNNKLLWSIAIANAFVYMIRYGVLDWAPTYLSEAKAFSVDKSSWAYFLYEWAGIPGTLLCGWISDKWFKGRRAPAGILFMVLVTIAVFVYWFNPAGNPGIDMAALVAIGFLIYGPVMLIGLYALELAPKKAAGTAAGLTGLFGYLGGAVAANAVLGYTVDHFGWDGGFTLLTASCGISILCLAYAYFGEKKFHKEKDEKERLQAAEASA</sequence>
<feature type="transmembrane region" description="Helical" evidence="7">
    <location>
        <begin position="122"/>
        <end position="142"/>
    </location>
</feature>
<name>A0ABT4YRW6_9VIBR</name>
<dbReference type="InterPro" id="IPR000849">
    <property type="entry name" value="Sugar_P_transporter"/>
</dbReference>
<dbReference type="NCBIfam" id="TIGR00881">
    <property type="entry name" value="2A0104"/>
    <property type="match status" value="1"/>
</dbReference>
<dbReference type="InterPro" id="IPR051337">
    <property type="entry name" value="OPA_Antiporter"/>
</dbReference>
<feature type="transmembrane region" description="Helical" evidence="7">
    <location>
        <begin position="189"/>
        <end position="209"/>
    </location>
</feature>
<dbReference type="InterPro" id="IPR021159">
    <property type="entry name" value="Sugar-P_transporter_CS"/>
</dbReference>
<accession>A0ABT4YRW6</accession>
<feature type="transmembrane region" description="Helical" evidence="7">
    <location>
        <begin position="294"/>
        <end position="313"/>
    </location>
</feature>
<dbReference type="PIRSF" id="PIRSF002808">
    <property type="entry name" value="Hexose_phosphate_transp"/>
    <property type="match status" value="1"/>
</dbReference>
<dbReference type="NCBIfam" id="TIGR00712">
    <property type="entry name" value="glpT"/>
    <property type="match status" value="1"/>
</dbReference>
<feature type="transmembrane region" description="Helical" evidence="7">
    <location>
        <begin position="325"/>
        <end position="342"/>
    </location>
</feature>
<reference evidence="9 10" key="1">
    <citation type="submission" date="2023-01" db="EMBL/GenBank/DDBJ databases">
        <title>Vibrio sp. KJ40-1 sp.nov, isolated from marine algae.</title>
        <authorList>
            <person name="Butt M."/>
            <person name="Kim J.M.J."/>
            <person name="Jeon C.O.C."/>
        </authorList>
    </citation>
    <scope>NUCLEOTIDE SEQUENCE [LARGE SCALE GENOMIC DNA]</scope>
    <source>
        <strain evidence="9 10">KJ40-1</strain>
    </source>
</reference>
<evidence type="ECO:0000256" key="6">
    <source>
        <dbReference type="NCBIfam" id="TIGR00712"/>
    </source>
</evidence>
<keyword evidence="4 7" id="KW-1133">Transmembrane helix</keyword>